<name>A0AAW7XYT1_9RHOB</name>
<evidence type="ECO:0000313" key="2">
    <source>
        <dbReference type="Proteomes" id="UP001169823"/>
    </source>
</evidence>
<dbReference type="EMBL" id="JAUOPJ010000010">
    <property type="protein sequence ID" value="MDO6458004.1"/>
    <property type="molecule type" value="Genomic_DNA"/>
</dbReference>
<organism evidence="1 2">
    <name type="scientific">Celeribacter halophilus</name>
    <dbReference type="NCBI Taxonomy" id="576117"/>
    <lineage>
        <taxon>Bacteria</taxon>
        <taxon>Pseudomonadati</taxon>
        <taxon>Pseudomonadota</taxon>
        <taxon>Alphaproteobacteria</taxon>
        <taxon>Rhodobacterales</taxon>
        <taxon>Roseobacteraceae</taxon>
        <taxon>Celeribacter</taxon>
    </lineage>
</organism>
<evidence type="ECO:0008006" key="3">
    <source>
        <dbReference type="Google" id="ProtNLM"/>
    </source>
</evidence>
<dbReference type="AlphaFoldDB" id="A0AAW7XYT1"/>
<reference evidence="1" key="1">
    <citation type="submission" date="2023-07" db="EMBL/GenBank/DDBJ databases">
        <title>Genome content predicts the carbon catabolic preferences of heterotrophic bacteria.</title>
        <authorList>
            <person name="Gralka M."/>
        </authorList>
    </citation>
    <scope>NUCLEOTIDE SEQUENCE</scope>
    <source>
        <strain evidence="1">I2M02</strain>
    </source>
</reference>
<sequence>MTADLENAAIFDNHFDVRFIICLLFVRFVSKKAEAFGLRGAIPNGPPYLSPSSVNGGY</sequence>
<accession>A0AAW7XYT1</accession>
<dbReference type="RefSeq" id="WP_303480443.1">
    <property type="nucleotide sequence ID" value="NZ_JAUOPJ010000010.1"/>
</dbReference>
<dbReference type="Proteomes" id="UP001169823">
    <property type="component" value="Unassembled WGS sequence"/>
</dbReference>
<protein>
    <recommendedName>
        <fullName evidence="3">Site-specific DNA-methyltransferase (adenine-specific)</fullName>
    </recommendedName>
</protein>
<proteinExistence type="predicted"/>
<evidence type="ECO:0000313" key="1">
    <source>
        <dbReference type="EMBL" id="MDO6458004.1"/>
    </source>
</evidence>
<comment type="caution">
    <text evidence="1">The sequence shown here is derived from an EMBL/GenBank/DDBJ whole genome shotgun (WGS) entry which is preliminary data.</text>
</comment>
<gene>
    <name evidence="1" type="ORF">Q4494_13020</name>
</gene>